<dbReference type="Proteomes" id="UP001165122">
    <property type="component" value="Unassembled WGS sequence"/>
</dbReference>
<feature type="compositionally biased region" description="Basic and acidic residues" evidence="7">
    <location>
        <begin position="939"/>
        <end position="957"/>
    </location>
</feature>
<feature type="binding site" evidence="5">
    <location>
        <begin position="279"/>
        <end position="286"/>
    </location>
    <ligand>
        <name>ATP</name>
        <dbReference type="ChEBI" id="CHEBI:30616"/>
    </ligand>
</feature>
<protein>
    <recommendedName>
        <fullName evidence="8">Kinesin motor domain-containing protein</fullName>
    </recommendedName>
</protein>
<dbReference type="Pfam" id="PF00225">
    <property type="entry name" value="Kinesin"/>
    <property type="match status" value="1"/>
</dbReference>
<feature type="compositionally biased region" description="Acidic residues" evidence="7">
    <location>
        <begin position="832"/>
        <end position="842"/>
    </location>
</feature>
<dbReference type="SUPFAM" id="SSF52540">
    <property type="entry name" value="P-loop containing nucleoside triphosphate hydrolases"/>
    <property type="match status" value="1"/>
</dbReference>
<comment type="similarity">
    <text evidence="5">Belongs to the TRAFAC class myosin-kinesin ATPase superfamily. Kinesin family.</text>
</comment>
<dbReference type="PANTHER" id="PTHR24115:SF1008">
    <property type="entry name" value="KINESIN-LIKE PROTEIN SUBITO"/>
    <property type="match status" value="1"/>
</dbReference>
<feature type="compositionally biased region" description="Basic residues" evidence="7">
    <location>
        <begin position="859"/>
        <end position="868"/>
    </location>
</feature>
<feature type="domain" description="Kinesin motor" evidence="8">
    <location>
        <begin position="167"/>
        <end position="545"/>
    </location>
</feature>
<evidence type="ECO:0000256" key="5">
    <source>
        <dbReference type="PROSITE-ProRule" id="PRU00283"/>
    </source>
</evidence>
<dbReference type="PROSITE" id="PS00411">
    <property type="entry name" value="KINESIN_MOTOR_1"/>
    <property type="match status" value="1"/>
</dbReference>
<evidence type="ECO:0000259" key="8">
    <source>
        <dbReference type="PROSITE" id="PS50067"/>
    </source>
</evidence>
<dbReference type="InterPro" id="IPR036961">
    <property type="entry name" value="Kinesin_motor_dom_sf"/>
</dbReference>
<dbReference type="GO" id="GO:0008017">
    <property type="term" value="F:microtubule binding"/>
    <property type="evidence" value="ECO:0007669"/>
    <property type="project" value="InterPro"/>
</dbReference>
<evidence type="ECO:0000256" key="4">
    <source>
        <dbReference type="ARBA" id="ARBA00023175"/>
    </source>
</evidence>
<feature type="compositionally biased region" description="Polar residues" evidence="7">
    <location>
        <begin position="62"/>
        <end position="74"/>
    </location>
</feature>
<evidence type="ECO:0000256" key="7">
    <source>
        <dbReference type="SAM" id="MobiDB-lite"/>
    </source>
</evidence>
<dbReference type="GO" id="GO:0005874">
    <property type="term" value="C:microtubule"/>
    <property type="evidence" value="ECO:0007669"/>
    <property type="project" value="UniProtKB-KW"/>
</dbReference>
<dbReference type="OrthoDB" id="123929at2759"/>
<accession>A0A9W7A419</accession>
<keyword evidence="6" id="KW-0175">Coiled coil</keyword>
<feature type="region of interest" description="Disordered" evidence="7">
    <location>
        <begin position="815"/>
        <end position="996"/>
    </location>
</feature>
<dbReference type="GO" id="GO:0003777">
    <property type="term" value="F:microtubule motor activity"/>
    <property type="evidence" value="ECO:0007669"/>
    <property type="project" value="InterPro"/>
</dbReference>
<keyword evidence="3 5" id="KW-0067">ATP-binding</keyword>
<dbReference type="PRINTS" id="PR00380">
    <property type="entry name" value="KINESINHEAVY"/>
</dbReference>
<name>A0A9W7A419_9STRA</name>
<keyword evidence="1" id="KW-0493">Microtubule</keyword>
<dbReference type="InterPro" id="IPR019821">
    <property type="entry name" value="Kinesin_motor_CS"/>
</dbReference>
<feature type="compositionally biased region" description="Basic residues" evidence="7">
    <location>
        <begin position="1"/>
        <end position="10"/>
    </location>
</feature>
<feature type="region of interest" description="Disordered" evidence="7">
    <location>
        <begin position="776"/>
        <end position="797"/>
    </location>
</feature>
<feature type="compositionally biased region" description="Polar residues" evidence="7">
    <location>
        <begin position="178"/>
        <end position="195"/>
    </location>
</feature>
<dbReference type="SMART" id="SM00129">
    <property type="entry name" value="KISc"/>
    <property type="match status" value="1"/>
</dbReference>
<dbReference type="GO" id="GO:0016887">
    <property type="term" value="F:ATP hydrolysis activity"/>
    <property type="evidence" value="ECO:0007669"/>
    <property type="project" value="TreeGrafter"/>
</dbReference>
<dbReference type="PANTHER" id="PTHR24115">
    <property type="entry name" value="KINESIN-RELATED"/>
    <property type="match status" value="1"/>
</dbReference>
<feature type="compositionally biased region" description="Polar residues" evidence="7">
    <location>
        <begin position="959"/>
        <end position="973"/>
    </location>
</feature>
<evidence type="ECO:0000256" key="3">
    <source>
        <dbReference type="ARBA" id="ARBA00022840"/>
    </source>
</evidence>
<gene>
    <name evidence="9" type="ORF">TrLO_g567</name>
</gene>
<keyword evidence="10" id="KW-1185">Reference proteome</keyword>
<feature type="compositionally biased region" description="Basic and acidic residues" evidence="7">
    <location>
        <begin position="848"/>
        <end position="858"/>
    </location>
</feature>
<feature type="compositionally biased region" description="Polar residues" evidence="7">
    <location>
        <begin position="894"/>
        <end position="905"/>
    </location>
</feature>
<feature type="compositionally biased region" description="Basic and acidic residues" evidence="7">
    <location>
        <begin position="879"/>
        <end position="890"/>
    </location>
</feature>
<evidence type="ECO:0000256" key="6">
    <source>
        <dbReference type="SAM" id="Coils"/>
    </source>
</evidence>
<evidence type="ECO:0000313" key="9">
    <source>
        <dbReference type="EMBL" id="GMH63706.1"/>
    </source>
</evidence>
<dbReference type="Gene3D" id="3.40.850.10">
    <property type="entry name" value="Kinesin motor domain"/>
    <property type="match status" value="1"/>
</dbReference>
<dbReference type="InterPro" id="IPR027417">
    <property type="entry name" value="P-loop_NTPase"/>
</dbReference>
<proteinExistence type="inferred from homology"/>
<dbReference type="InterPro" id="IPR001752">
    <property type="entry name" value="Kinesin_motor_dom"/>
</dbReference>
<dbReference type="GO" id="GO:0005524">
    <property type="term" value="F:ATP binding"/>
    <property type="evidence" value="ECO:0007669"/>
    <property type="project" value="UniProtKB-UniRule"/>
</dbReference>
<feature type="compositionally biased region" description="Acidic residues" evidence="7">
    <location>
        <begin position="785"/>
        <end position="797"/>
    </location>
</feature>
<dbReference type="PROSITE" id="PS50067">
    <property type="entry name" value="KINESIN_MOTOR_2"/>
    <property type="match status" value="1"/>
</dbReference>
<comment type="caution">
    <text evidence="9">The sequence shown here is derived from an EMBL/GenBank/DDBJ whole genome shotgun (WGS) entry which is preliminary data.</text>
</comment>
<dbReference type="GO" id="GO:0005634">
    <property type="term" value="C:nucleus"/>
    <property type="evidence" value="ECO:0007669"/>
    <property type="project" value="TreeGrafter"/>
</dbReference>
<feature type="compositionally biased region" description="Polar residues" evidence="7">
    <location>
        <begin position="12"/>
        <end position="26"/>
    </location>
</feature>
<dbReference type="EMBL" id="BRXW01000534">
    <property type="protein sequence ID" value="GMH63706.1"/>
    <property type="molecule type" value="Genomic_DNA"/>
</dbReference>
<keyword evidence="4 5" id="KW-0505">Motor protein</keyword>
<feature type="coiled-coil region" evidence="6">
    <location>
        <begin position="603"/>
        <end position="726"/>
    </location>
</feature>
<evidence type="ECO:0000313" key="10">
    <source>
        <dbReference type="Proteomes" id="UP001165122"/>
    </source>
</evidence>
<reference evidence="10" key="1">
    <citation type="journal article" date="2023" name="Commun. Biol.">
        <title>Genome analysis of Parmales, the sister group of diatoms, reveals the evolutionary specialization of diatoms from phago-mixotrophs to photoautotrophs.</title>
        <authorList>
            <person name="Ban H."/>
            <person name="Sato S."/>
            <person name="Yoshikawa S."/>
            <person name="Yamada K."/>
            <person name="Nakamura Y."/>
            <person name="Ichinomiya M."/>
            <person name="Sato N."/>
            <person name="Blanc-Mathieu R."/>
            <person name="Endo H."/>
            <person name="Kuwata A."/>
            <person name="Ogata H."/>
        </authorList>
    </citation>
    <scope>NUCLEOTIDE SEQUENCE [LARGE SCALE GENOMIC DNA]</scope>
    <source>
        <strain evidence="10">NIES 3700</strain>
    </source>
</reference>
<feature type="region of interest" description="Disordered" evidence="7">
    <location>
        <begin position="1"/>
        <end position="75"/>
    </location>
</feature>
<organism evidence="9 10">
    <name type="scientific">Triparma laevis f. longispina</name>
    <dbReference type="NCBI Taxonomy" id="1714387"/>
    <lineage>
        <taxon>Eukaryota</taxon>
        <taxon>Sar</taxon>
        <taxon>Stramenopiles</taxon>
        <taxon>Ochrophyta</taxon>
        <taxon>Bolidophyceae</taxon>
        <taxon>Parmales</taxon>
        <taxon>Triparmaceae</taxon>
        <taxon>Triparma</taxon>
    </lineage>
</organism>
<sequence>MPPRSKKARQAARTSTDATAPTTNLASGIPTPPLGGSWGEEGSEEDLMSFQSSKKSEGDLVSEQSSLDTSQNPSEDVIMEDLSPILNQSNGGNSNSSLMEEADISGDEIANIAQVQQEAIDADESVLEVNQPVALKKNLSVAFEGIAEAEVEQKKLAPTPKNPTNEAIQVFLRIRPMSDSQPESTSTIRVQPSSYDDSDPPTRVRTYAPVGSFTEKQHRNSSDGTSTNPPAPPTLQEFTYSRVFDPNTTQTTLYQSSAAPLISALFQPQPQSSLLFAYGITNAGKSHTIMGSETEPGIVPRAMKDIFERMEGMEGECELFASYLEIYNEQVYDLVGEEKEEKRKGRVQPKRKALKLQDNHGTIVVKGLSKHKVSNTSEGLKLAAHAKGRRQVSGTNLNGVSSRSHSVCQLELVRKEKGSKTPKTGTFWIVDLAGSERSKRTGVGAKSSQQREASGINTSLMKLWRCLKQLRSNQMSKATAIAAGDKAPKAPIVPFRESKLTHLFMNHLAGSTAGRTVMIVNVNPQPADYDETQHVLNSATIAQSVKVNNEEFVKKEKVEQTHDKNGRSLKGIAEDEKAAKQMVNRRPSDTARGVSNVAMNSKMHQLTSENTALREALNSLKERLMNAESEIREEVAEEFEEMVAEIHEEYAKQKMRSERMGVPTPARSVRKLQSERANEYVDELHEKIKECEEEMTRMNEKHQIELAEKYTTIESLQSDLAELRENDYIPPSSNQEEEEIDAETNVSNTSCTTAGAIVGATLTANADSVIDTDGTVKYAQPVDTPEAEGDETDSDDESVVDLMTDEVKEVHVAKTTTPSVVAESRIEVKPDSEEDSSVDLEIVDGPGSDEKRKIDKNNQAKKLRRLPRGRCSEVACVPVKKEKVEKKTEEATPNNSSQGEASISTVKRRGLLAKLTGTGKKKNKRGATDENSGTSVKKAAVEDKSGRPSVGGDRKSLGEISNVSELTQPTVMSVKSGKGGAYKRPRGRGPTGKVWNTNVGEWEVKMEAA</sequence>
<dbReference type="InterPro" id="IPR027640">
    <property type="entry name" value="Kinesin-like_fam"/>
</dbReference>
<dbReference type="AlphaFoldDB" id="A0A9W7A419"/>
<dbReference type="GO" id="GO:0005871">
    <property type="term" value="C:kinesin complex"/>
    <property type="evidence" value="ECO:0007669"/>
    <property type="project" value="TreeGrafter"/>
</dbReference>
<feature type="region of interest" description="Disordered" evidence="7">
    <location>
        <begin position="175"/>
        <end position="235"/>
    </location>
</feature>
<dbReference type="GO" id="GO:0007018">
    <property type="term" value="P:microtubule-based movement"/>
    <property type="evidence" value="ECO:0007669"/>
    <property type="project" value="InterPro"/>
</dbReference>
<evidence type="ECO:0000256" key="2">
    <source>
        <dbReference type="ARBA" id="ARBA00022741"/>
    </source>
</evidence>
<keyword evidence="2 5" id="KW-0547">Nucleotide-binding</keyword>
<evidence type="ECO:0000256" key="1">
    <source>
        <dbReference type="ARBA" id="ARBA00022701"/>
    </source>
</evidence>